<name>A0A9D2GHR4_9FIRM</name>
<protein>
    <submittedName>
        <fullName evidence="2">Hpt domain-containing protein</fullName>
    </submittedName>
</protein>
<dbReference type="SUPFAM" id="SSF47226">
    <property type="entry name" value="Histidine-containing phosphotransfer domain, HPT domain"/>
    <property type="match status" value="1"/>
</dbReference>
<dbReference type="InterPro" id="IPR008207">
    <property type="entry name" value="Sig_transdc_His_kin_Hpt_dom"/>
</dbReference>
<evidence type="ECO:0000259" key="1">
    <source>
        <dbReference type="Pfam" id="PF01627"/>
    </source>
</evidence>
<accession>A0A9D2GHR4</accession>
<dbReference type="GO" id="GO:0000160">
    <property type="term" value="P:phosphorelay signal transduction system"/>
    <property type="evidence" value="ECO:0007669"/>
    <property type="project" value="InterPro"/>
</dbReference>
<dbReference type="AlphaFoldDB" id="A0A9D2GHR4"/>
<feature type="domain" description="HPt" evidence="1">
    <location>
        <begin position="43"/>
        <end position="112"/>
    </location>
</feature>
<reference evidence="2" key="2">
    <citation type="submission" date="2021-04" db="EMBL/GenBank/DDBJ databases">
        <authorList>
            <person name="Gilroy R."/>
        </authorList>
    </citation>
    <scope>NUCLEOTIDE SEQUENCE</scope>
    <source>
        <strain evidence="2">ChiBcec1-1093</strain>
    </source>
</reference>
<dbReference type="EMBL" id="DXBC01000097">
    <property type="protein sequence ID" value="HIZ79380.1"/>
    <property type="molecule type" value="Genomic_DNA"/>
</dbReference>
<reference evidence="2" key="1">
    <citation type="journal article" date="2021" name="PeerJ">
        <title>Extensive microbial diversity within the chicken gut microbiome revealed by metagenomics and culture.</title>
        <authorList>
            <person name="Gilroy R."/>
            <person name="Ravi A."/>
            <person name="Getino M."/>
            <person name="Pursley I."/>
            <person name="Horton D.L."/>
            <person name="Alikhan N.F."/>
            <person name="Baker D."/>
            <person name="Gharbi K."/>
            <person name="Hall N."/>
            <person name="Watson M."/>
            <person name="Adriaenssens E.M."/>
            <person name="Foster-Nyarko E."/>
            <person name="Jarju S."/>
            <person name="Secka A."/>
            <person name="Antonio M."/>
            <person name="Oren A."/>
            <person name="Chaudhuri R.R."/>
            <person name="La Ragione R."/>
            <person name="Hildebrand F."/>
            <person name="Pallen M.J."/>
        </authorList>
    </citation>
    <scope>NUCLEOTIDE SEQUENCE</scope>
    <source>
        <strain evidence="2">ChiBcec1-1093</strain>
    </source>
</reference>
<organism evidence="2 3">
    <name type="scientific">Candidatus Lachnoclostridium stercorigallinarum</name>
    <dbReference type="NCBI Taxonomy" id="2838634"/>
    <lineage>
        <taxon>Bacteria</taxon>
        <taxon>Bacillati</taxon>
        <taxon>Bacillota</taxon>
        <taxon>Clostridia</taxon>
        <taxon>Lachnospirales</taxon>
        <taxon>Lachnospiraceae</taxon>
    </lineage>
</organism>
<sequence length="116" mass="12838">MDANRKANLEAAGIRVEDALGRFMGNEMLLEKFLAKFLDDASYSRLKEAVSLGDHEEELRASHTLKGVCGNLSISGLYDLTTRQVALMREGKWEEAEAMMPEIDRAYDTAAAAIRG</sequence>
<dbReference type="InterPro" id="IPR036641">
    <property type="entry name" value="HPT_dom_sf"/>
</dbReference>
<gene>
    <name evidence="2" type="ORF">IAA17_06285</name>
</gene>
<dbReference type="Pfam" id="PF01627">
    <property type="entry name" value="Hpt"/>
    <property type="match status" value="1"/>
</dbReference>
<dbReference type="Proteomes" id="UP000824101">
    <property type="component" value="Unassembled WGS sequence"/>
</dbReference>
<evidence type="ECO:0000313" key="2">
    <source>
        <dbReference type="EMBL" id="HIZ79380.1"/>
    </source>
</evidence>
<proteinExistence type="predicted"/>
<dbReference type="Gene3D" id="1.20.120.160">
    <property type="entry name" value="HPT domain"/>
    <property type="match status" value="1"/>
</dbReference>
<evidence type="ECO:0000313" key="3">
    <source>
        <dbReference type="Proteomes" id="UP000824101"/>
    </source>
</evidence>
<comment type="caution">
    <text evidence="2">The sequence shown here is derived from an EMBL/GenBank/DDBJ whole genome shotgun (WGS) entry which is preliminary data.</text>
</comment>